<dbReference type="Gene3D" id="1.10.10.10">
    <property type="entry name" value="Winged helix-like DNA-binding domain superfamily/Winged helix DNA-binding domain"/>
    <property type="match status" value="1"/>
</dbReference>
<feature type="domain" description="O-methyltransferase dimerisation" evidence="6">
    <location>
        <begin position="46"/>
        <end position="120"/>
    </location>
</feature>
<protein>
    <submittedName>
        <fullName evidence="7">Methyltransferase B</fullName>
    </submittedName>
</protein>
<dbReference type="GO" id="GO:0046983">
    <property type="term" value="F:protein dimerization activity"/>
    <property type="evidence" value="ECO:0007669"/>
    <property type="project" value="InterPro"/>
</dbReference>
<evidence type="ECO:0000313" key="7">
    <source>
        <dbReference type="EMBL" id="KAF2795939.1"/>
    </source>
</evidence>
<evidence type="ECO:0000256" key="4">
    <source>
        <dbReference type="PIRSR" id="PIRSR005739-1"/>
    </source>
</evidence>
<dbReference type="InterPro" id="IPR001077">
    <property type="entry name" value="COMT_C"/>
</dbReference>
<proteinExistence type="predicted"/>
<dbReference type="Pfam" id="PF08100">
    <property type="entry name" value="Dimerisation"/>
    <property type="match status" value="1"/>
</dbReference>
<dbReference type="Gene3D" id="3.40.50.150">
    <property type="entry name" value="Vaccinia Virus protein VP39"/>
    <property type="match status" value="1"/>
</dbReference>
<feature type="active site" description="Proton acceptor" evidence="4">
    <location>
        <position position="289"/>
    </location>
</feature>
<dbReference type="GO" id="GO:0008171">
    <property type="term" value="F:O-methyltransferase activity"/>
    <property type="evidence" value="ECO:0007669"/>
    <property type="project" value="InterPro"/>
</dbReference>
<evidence type="ECO:0000313" key="8">
    <source>
        <dbReference type="Proteomes" id="UP000799757"/>
    </source>
</evidence>
<evidence type="ECO:0000256" key="2">
    <source>
        <dbReference type="ARBA" id="ARBA00022679"/>
    </source>
</evidence>
<keyword evidence="8" id="KW-1185">Reference proteome</keyword>
<evidence type="ECO:0000259" key="6">
    <source>
        <dbReference type="Pfam" id="PF08100"/>
    </source>
</evidence>
<dbReference type="SUPFAM" id="SSF46785">
    <property type="entry name" value="Winged helix' DNA-binding domain"/>
    <property type="match status" value="1"/>
</dbReference>
<dbReference type="AlphaFoldDB" id="A0A6A6XHJ2"/>
<evidence type="ECO:0000259" key="5">
    <source>
        <dbReference type="Pfam" id="PF00891"/>
    </source>
</evidence>
<dbReference type="EMBL" id="MU001844">
    <property type="protein sequence ID" value="KAF2795939.1"/>
    <property type="molecule type" value="Genomic_DNA"/>
</dbReference>
<feature type="domain" description="O-methyltransferase C-terminal" evidence="5">
    <location>
        <begin position="160"/>
        <end position="359"/>
    </location>
</feature>
<dbReference type="PANTHER" id="PTHR43712">
    <property type="entry name" value="PUTATIVE (AFU_ORTHOLOGUE AFUA_4G14580)-RELATED"/>
    <property type="match status" value="1"/>
</dbReference>
<dbReference type="GO" id="GO:0032259">
    <property type="term" value="P:methylation"/>
    <property type="evidence" value="ECO:0007669"/>
    <property type="project" value="UniProtKB-KW"/>
</dbReference>
<keyword evidence="3" id="KW-0949">S-adenosyl-L-methionine</keyword>
<dbReference type="OrthoDB" id="2410195at2759"/>
<dbReference type="PIRSF" id="PIRSF005739">
    <property type="entry name" value="O-mtase"/>
    <property type="match status" value="1"/>
</dbReference>
<accession>A0A6A6XHJ2</accession>
<name>A0A6A6XHJ2_9PLEO</name>
<dbReference type="InterPro" id="IPR012967">
    <property type="entry name" value="COMT_dimerisation"/>
</dbReference>
<dbReference type="InterPro" id="IPR036388">
    <property type="entry name" value="WH-like_DNA-bd_sf"/>
</dbReference>
<dbReference type="Pfam" id="PF00891">
    <property type="entry name" value="Methyltransf_2"/>
    <property type="match status" value="1"/>
</dbReference>
<evidence type="ECO:0000256" key="1">
    <source>
        <dbReference type="ARBA" id="ARBA00022603"/>
    </source>
</evidence>
<dbReference type="PROSITE" id="PS51683">
    <property type="entry name" value="SAM_OMT_II"/>
    <property type="match status" value="1"/>
</dbReference>
<organism evidence="7 8">
    <name type="scientific">Melanomma pulvis-pyrius CBS 109.77</name>
    <dbReference type="NCBI Taxonomy" id="1314802"/>
    <lineage>
        <taxon>Eukaryota</taxon>
        <taxon>Fungi</taxon>
        <taxon>Dikarya</taxon>
        <taxon>Ascomycota</taxon>
        <taxon>Pezizomycotina</taxon>
        <taxon>Dothideomycetes</taxon>
        <taxon>Pleosporomycetidae</taxon>
        <taxon>Pleosporales</taxon>
        <taxon>Melanommataceae</taxon>
        <taxon>Melanomma</taxon>
    </lineage>
</organism>
<dbReference type="Proteomes" id="UP000799757">
    <property type="component" value="Unassembled WGS sequence"/>
</dbReference>
<evidence type="ECO:0000256" key="3">
    <source>
        <dbReference type="ARBA" id="ARBA00022691"/>
    </source>
</evidence>
<sequence>MDAIADQVRGLYAKGSEDERRQLQVDLRELQTSLDTEWDMVVRLGSGFFQMALVKIGVDLKIFDMLVASSTPLSLENIREKTGAAPGLLGHILRALAAFGLIKETAQDTFTSSRLTQTLANSNVSGAVDHVFDIHAVVAHTLPSYLKSHAYQDMTSNLDLPFHQAFKTTLTPFDWLRQRPEQMKSLGHAMAMQREEHWIEHYPVLSEIHSFIPSPTSALLVDVGGGFGQQAIAFHQKFADAPGRIIVQDIPETLDRAKPVEGIEFQVQDFFKPQQVKGAKFYYLRHILHDWTDADCVRILSSIVPAMGPESRLVIDEIVLPNVNVPWQAAYMDLTMMASLGGIERTRKEYESLLEKVGLRIVDLKTYDAKMQAVILAALK</sequence>
<dbReference type="PANTHER" id="PTHR43712:SF1">
    <property type="entry name" value="HYPOTHETICAL O-METHYLTRANSFERASE (EUROFUNG)-RELATED"/>
    <property type="match status" value="1"/>
</dbReference>
<dbReference type="InterPro" id="IPR029063">
    <property type="entry name" value="SAM-dependent_MTases_sf"/>
</dbReference>
<reference evidence="7" key="1">
    <citation type="journal article" date="2020" name="Stud. Mycol.">
        <title>101 Dothideomycetes genomes: a test case for predicting lifestyles and emergence of pathogens.</title>
        <authorList>
            <person name="Haridas S."/>
            <person name="Albert R."/>
            <person name="Binder M."/>
            <person name="Bloem J."/>
            <person name="Labutti K."/>
            <person name="Salamov A."/>
            <person name="Andreopoulos B."/>
            <person name="Baker S."/>
            <person name="Barry K."/>
            <person name="Bills G."/>
            <person name="Bluhm B."/>
            <person name="Cannon C."/>
            <person name="Castanera R."/>
            <person name="Culley D."/>
            <person name="Daum C."/>
            <person name="Ezra D."/>
            <person name="Gonzalez J."/>
            <person name="Henrissat B."/>
            <person name="Kuo A."/>
            <person name="Liang C."/>
            <person name="Lipzen A."/>
            <person name="Lutzoni F."/>
            <person name="Magnuson J."/>
            <person name="Mondo S."/>
            <person name="Nolan M."/>
            <person name="Ohm R."/>
            <person name="Pangilinan J."/>
            <person name="Park H.-J."/>
            <person name="Ramirez L."/>
            <person name="Alfaro M."/>
            <person name="Sun H."/>
            <person name="Tritt A."/>
            <person name="Yoshinaga Y."/>
            <person name="Zwiers L.-H."/>
            <person name="Turgeon B."/>
            <person name="Goodwin S."/>
            <person name="Spatafora J."/>
            <person name="Crous P."/>
            <person name="Grigoriev I."/>
        </authorList>
    </citation>
    <scope>NUCLEOTIDE SEQUENCE</scope>
    <source>
        <strain evidence="7">CBS 109.77</strain>
    </source>
</reference>
<dbReference type="SUPFAM" id="SSF53335">
    <property type="entry name" value="S-adenosyl-L-methionine-dependent methyltransferases"/>
    <property type="match status" value="1"/>
</dbReference>
<dbReference type="InterPro" id="IPR016461">
    <property type="entry name" value="COMT-like"/>
</dbReference>
<gene>
    <name evidence="7" type="ORF">K505DRAFT_406677</name>
</gene>
<keyword evidence="2 7" id="KW-0808">Transferase</keyword>
<dbReference type="InterPro" id="IPR036390">
    <property type="entry name" value="WH_DNA-bd_sf"/>
</dbReference>
<keyword evidence="1 7" id="KW-0489">Methyltransferase</keyword>